<feature type="region of interest" description="Disordered" evidence="1">
    <location>
        <begin position="484"/>
        <end position="521"/>
    </location>
</feature>
<feature type="compositionally biased region" description="Low complexity" evidence="1">
    <location>
        <begin position="831"/>
        <end position="841"/>
    </location>
</feature>
<feature type="region of interest" description="Disordered" evidence="1">
    <location>
        <begin position="859"/>
        <end position="913"/>
    </location>
</feature>
<feature type="compositionally biased region" description="Low complexity" evidence="1">
    <location>
        <begin position="782"/>
        <end position="795"/>
    </location>
</feature>
<accession>A0A5C3E7S9</accession>
<evidence type="ECO:0000313" key="3">
    <source>
        <dbReference type="Proteomes" id="UP000324022"/>
    </source>
</evidence>
<dbReference type="EMBL" id="OOIN01000015">
    <property type="protein sequence ID" value="SPO26793.1"/>
    <property type="molecule type" value="Genomic_DNA"/>
</dbReference>
<feature type="compositionally biased region" description="Polar residues" evidence="1">
    <location>
        <begin position="502"/>
        <end position="518"/>
    </location>
</feature>
<feature type="region of interest" description="Disordered" evidence="1">
    <location>
        <begin position="446"/>
        <end position="465"/>
    </location>
</feature>
<feature type="compositionally biased region" description="Polar residues" evidence="1">
    <location>
        <begin position="251"/>
        <end position="262"/>
    </location>
</feature>
<name>A0A5C3E7S9_9BASI</name>
<feature type="region of interest" description="Disordered" evidence="1">
    <location>
        <begin position="631"/>
        <end position="679"/>
    </location>
</feature>
<feature type="compositionally biased region" description="Polar residues" evidence="1">
    <location>
        <begin position="655"/>
        <end position="664"/>
    </location>
</feature>
<gene>
    <name evidence="2" type="ORF">UTRI_04105_B</name>
</gene>
<feature type="compositionally biased region" description="Low complexity" evidence="1">
    <location>
        <begin position="484"/>
        <end position="494"/>
    </location>
</feature>
<feature type="compositionally biased region" description="Polar residues" evidence="1">
    <location>
        <begin position="560"/>
        <end position="576"/>
    </location>
</feature>
<dbReference type="AlphaFoldDB" id="A0A5C3E7S9"/>
<feature type="region of interest" description="Disordered" evidence="1">
    <location>
        <begin position="142"/>
        <end position="190"/>
    </location>
</feature>
<feature type="compositionally biased region" description="Basic and acidic residues" evidence="1">
    <location>
        <begin position="870"/>
        <end position="888"/>
    </location>
</feature>
<feature type="compositionally biased region" description="Polar residues" evidence="1">
    <location>
        <begin position="631"/>
        <end position="640"/>
    </location>
</feature>
<reference evidence="2 3" key="1">
    <citation type="submission" date="2018-03" db="EMBL/GenBank/DDBJ databases">
        <authorList>
            <person name="Guldener U."/>
        </authorList>
    </citation>
    <scope>NUCLEOTIDE SEQUENCE [LARGE SCALE GENOMIC DNA]</scope>
    <source>
        <strain evidence="2 3">NBRC100155</strain>
    </source>
</reference>
<proteinExistence type="predicted"/>
<feature type="region of interest" description="Disordered" evidence="1">
    <location>
        <begin position="289"/>
        <end position="322"/>
    </location>
</feature>
<protein>
    <submittedName>
        <fullName evidence="2">Uncharacterized protein</fullName>
    </submittedName>
</protein>
<organism evidence="2 3">
    <name type="scientific">Ustilago trichophora</name>
    <dbReference type="NCBI Taxonomy" id="86804"/>
    <lineage>
        <taxon>Eukaryota</taxon>
        <taxon>Fungi</taxon>
        <taxon>Dikarya</taxon>
        <taxon>Basidiomycota</taxon>
        <taxon>Ustilaginomycotina</taxon>
        <taxon>Ustilaginomycetes</taxon>
        <taxon>Ustilaginales</taxon>
        <taxon>Ustilaginaceae</taxon>
        <taxon>Ustilago</taxon>
    </lineage>
</organism>
<dbReference type="Proteomes" id="UP000324022">
    <property type="component" value="Unassembled WGS sequence"/>
</dbReference>
<sequence>MESTSLPAFKELRIQTSTSALTSSDTEPELPAVEAAQLSPKVDRVRHHLIPARTTTCVRAPCLKRQVSVPISSITIDLAANRLESASIQDRVASNPLPTSFAAPRNLVLQAGSRHVHFDDAPPEEFFVLSGESYDRRPIKCTQGGSEFDMSLPPRSTSYNGDDGTEDDASSTDDAPVAMESAEEPAPDVGFFRDPLLENWACIKNGTETASVGYQPRHGLMASGRSLHFSALSSLQHASALNGGDVKSNDADSQPQASSQKVSLPVHGFRSFGGLQNSLAPEITAVAAPEHPAASRKQDVSSPETTPPALRNFSPDATPMPSPSLHKSIGAYASVSYFGIGSNLSSPVITAEASLKEDPSSNDTGLGTMEVLRDVPSPNAEASAATAATHDFQATEPAHITNGLSSPTFAKPAPITVKVPDTGAQLTPRRLGLERRMAEKDAVRISGLHPPTSASGGPAVSPSSPGWSSLLGITSSPLSSRCSSVDPWSSLSSDGDGDGTESPGNENSWISSNCTSPDLSPFEQVGAEAFHSKAGSSNTSGSTPSWLEARNTKHVDIASAQSNGASSLGRASTSSAGDWDHELNTPKNTDFADETKFSSSVETVNTLSWEHKHMPASASVSLFSGLSSADVSTSEATTPDSSRRPSFHHADLPSQRLSPRMRSSFSERDGSAVDNLDDDDSQVLRVRSLSRDGHAKKKSTKCRYCRTLRQRIKSAGTESSAPTSSGGSAQITDAEGDGEGEVEGSPLTSAAMSYPSESLKNNRDLTSSTEVSEMEEEDSRSRSSLSQLRASVRSLSMDEWSSNASRSRSRDKSALSHLAIAVDAQHDRESSNSPGESCSESPHLSAVNLPMMCTCDKKREKERMKKKIRKERELERERDREWERDQARGRQKKLFGESFGDADNSCLSALDGF</sequence>
<feature type="compositionally biased region" description="Polar residues" evidence="1">
    <location>
        <begin position="716"/>
        <end position="731"/>
    </location>
</feature>
<dbReference type="OrthoDB" id="2555027at2759"/>
<feature type="compositionally biased region" description="Polar residues" evidence="1">
    <location>
        <begin position="746"/>
        <end position="759"/>
    </location>
</feature>
<feature type="region of interest" description="Disordered" evidence="1">
    <location>
        <begin position="243"/>
        <end position="262"/>
    </location>
</feature>
<feature type="region of interest" description="Disordered" evidence="1">
    <location>
        <begin position="560"/>
        <end position="596"/>
    </location>
</feature>
<keyword evidence="3" id="KW-1185">Reference proteome</keyword>
<feature type="region of interest" description="Disordered" evidence="1">
    <location>
        <begin position="713"/>
        <end position="844"/>
    </location>
</feature>
<evidence type="ECO:0000256" key="1">
    <source>
        <dbReference type="SAM" id="MobiDB-lite"/>
    </source>
</evidence>
<feature type="compositionally biased region" description="Low complexity" evidence="1">
    <location>
        <begin position="450"/>
        <end position="465"/>
    </location>
</feature>
<evidence type="ECO:0000313" key="2">
    <source>
        <dbReference type="EMBL" id="SPO26793.1"/>
    </source>
</evidence>